<gene>
    <name evidence="2" type="ORF">CDL15_Pgr025169</name>
    <name evidence="3" type="ORF">CRG98_000807</name>
</gene>
<keyword evidence="5" id="KW-1185">Reference proteome</keyword>
<feature type="compositionally biased region" description="Basic residues" evidence="1">
    <location>
        <begin position="85"/>
        <end position="97"/>
    </location>
</feature>
<organism evidence="2 4">
    <name type="scientific">Punica granatum</name>
    <name type="common">Pomegranate</name>
    <dbReference type="NCBI Taxonomy" id="22663"/>
    <lineage>
        <taxon>Eukaryota</taxon>
        <taxon>Viridiplantae</taxon>
        <taxon>Streptophyta</taxon>
        <taxon>Embryophyta</taxon>
        <taxon>Tracheophyta</taxon>
        <taxon>Spermatophyta</taxon>
        <taxon>Magnoliopsida</taxon>
        <taxon>eudicotyledons</taxon>
        <taxon>Gunneridae</taxon>
        <taxon>Pentapetalae</taxon>
        <taxon>rosids</taxon>
        <taxon>malvids</taxon>
        <taxon>Myrtales</taxon>
        <taxon>Lythraceae</taxon>
        <taxon>Punica</taxon>
    </lineage>
</organism>
<name>A0A218WA80_PUNGR</name>
<dbReference type="AlphaFoldDB" id="A0A218WA80"/>
<accession>A0A218WA80</accession>
<reference evidence="4" key="1">
    <citation type="journal article" date="2017" name="Plant J.">
        <title>The pomegranate (Punica granatum L.) genome and the genomics of punicalagin biosynthesis.</title>
        <authorList>
            <person name="Qin G."/>
            <person name="Xu C."/>
            <person name="Ming R."/>
            <person name="Tang H."/>
            <person name="Guyot R."/>
            <person name="Kramer E.M."/>
            <person name="Hu Y."/>
            <person name="Yi X."/>
            <person name="Qi Y."/>
            <person name="Xu X."/>
            <person name="Gao Z."/>
            <person name="Pan H."/>
            <person name="Jian J."/>
            <person name="Tian Y."/>
            <person name="Yue Z."/>
            <person name="Xu Y."/>
        </authorList>
    </citation>
    <scope>NUCLEOTIDE SEQUENCE [LARGE SCALE GENOMIC DNA]</scope>
    <source>
        <strain evidence="4">cv. Dabenzi</strain>
    </source>
</reference>
<evidence type="ECO:0000313" key="4">
    <source>
        <dbReference type="Proteomes" id="UP000197138"/>
    </source>
</evidence>
<sequence>MDSYQRMDREGAAEEDSTRRMDSHQRRRRRGRERSEDGFVLEDGQRKHRREREHVEDGFPTRGWIRTSLPENGQRKQQSIARVLEKRKRKGNPRMVP</sequence>
<feature type="compositionally biased region" description="Basic and acidic residues" evidence="1">
    <location>
        <begin position="1"/>
        <end position="24"/>
    </location>
</feature>
<dbReference type="Proteomes" id="UP000197138">
    <property type="component" value="Unassembled WGS sequence"/>
</dbReference>
<evidence type="ECO:0000256" key="1">
    <source>
        <dbReference type="SAM" id="MobiDB-lite"/>
    </source>
</evidence>
<proteinExistence type="predicted"/>
<evidence type="ECO:0000313" key="2">
    <source>
        <dbReference type="EMBL" id="OWM68982.1"/>
    </source>
</evidence>
<evidence type="ECO:0000313" key="5">
    <source>
        <dbReference type="Proteomes" id="UP000233551"/>
    </source>
</evidence>
<dbReference type="EMBL" id="PGOL01000036">
    <property type="protein sequence ID" value="PKI78740.1"/>
    <property type="molecule type" value="Genomic_DNA"/>
</dbReference>
<feature type="region of interest" description="Disordered" evidence="1">
    <location>
        <begin position="1"/>
        <end position="97"/>
    </location>
</feature>
<comment type="caution">
    <text evidence="2">The sequence shown here is derived from an EMBL/GenBank/DDBJ whole genome shotgun (WGS) entry which is preliminary data.</text>
</comment>
<evidence type="ECO:0000313" key="3">
    <source>
        <dbReference type="EMBL" id="PKI78740.1"/>
    </source>
</evidence>
<dbReference type="Proteomes" id="UP000233551">
    <property type="component" value="Unassembled WGS sequence"/>
</dbReference>
<reference evidence="3 5" key="3">
    <citation type="submission" date="2017-11" db="EMBL/GenBank/DDBJ databases">
        <title>De-novo sequencing of pomegranate (Punica granatum L.) genome.</title>
        <authorList>
            <person name="Akparov Z."/>
            <person name="Amiraslanov A."/>
            <person name="Hajiyeva S."/>
            <person name="Abbasov M."/>
            <person name="Kaur K."/>
            <person name="Hamwieh A."/>
            <person name="Solovyev V."/>
            <person name="Salamov A."/>
            <person name="Braich B."/>
            <person name="Kosarev P."/>
            <person name="Mahmoud A."/>
            <person name="Hajiyev E."/>
            <person name="Babayeva S."/>
            <person name="Izzatullayeva V."/>
            <person name="Mammadov A."/>
            <person name="Mammadov A."/>
            <person name="Sharifova S."/>
            <person name="Ojaghi J."/>
            <person name="Eynullazada K."/>
            <person name="Bayramov B."/>
            <person name="Abdulazimova A."/>
            <person name="Shahmuradov I."/>
        </authorList>
    </citation>
    <scope>NUCLEOTIDE SEQUENCE [LARGE SCALE GENOMIC DNA]</scope>
    <source>
        <strain evidence="3">AG2017</strain>
        <strain evidence="5">cv. AG2017</strain>
        <tissue evidence="3">Leaf</tissue>
    </source>
</reference>
<reference evidence="2" key="2">
    <citation type="submission" date="2017-06" db="EMBL/GenBank/DDBJ databases">
        <title>The pomegranate genome and the genomics of punicalagin biosynthesis.</title>
        <authorList>
            <person name="Xu C."/>
        </authorList>
    </citation>
    <scope>NUCLEOTIDE SEQUENCE [LARGE SCALE GENOMIC DNA]</scope>
    <source>
        <tissue evidence="2">Fresh leaf</tissue>
    </source>
</reference>
<feature type="compositionally biased region" description="Polar residues" evidence="1">
    <location>
        <begin position="69"/>
        <end position="80"/>
    </location>
</feature>
<protein>
    <submittedName>
        <fullName evidence="2">Uncharacterized protein</fullName>
    </submittedName>
</protein>
<dbReference type="EMBL" id="MTKT01004939">
    <property type="protein sequence ID" value="OWM68982.1"/>
    <property type="molecule type" value="Genomic_DNA"/>
</dbReference>